<dbReference type="PANTHER" id="PTHR10983:SF16">
    <property type="entry name" value="LYSOCARDIOLIPIN ACYLTRANSFERASE 1"/>
    <property type="match status" value="1"/>
</dbReference>
<protein>
    <submittedName>
        <fullName evidence="3">1-acyl-sn-glycerol-3-phosphate acyltransferases</fullName>
    </submittedName>
</protein>
<dbReference type="NCBIfam" id="NF010621">
    <property type="entry name" value="PRK14014.1"/>
    <property type="match status" value="1"/>
</dbReference>
<dbReference type="InterPro" id="IPR002123">
    <property type="entry name" value="Plipid/glycerol_acylTrfase"/>
</dbReference>
<keyword evidence="3" id="KW-0808">Transferase</keyword>
<feature type="transmembrane region" description="Helical" evidence="1">
    <location>
        <begin position="123"/>
        <end position="141"/>
    </location>
</feature>
<keyword evidence="4" id="KW-1185">Reference proteome</keyword>
<dbReference type="PANTHER" id="PTHR10983">
    <property type="entry name" value="1-ACYLGLYCEROL-3-PHOSPHATE ACYLTRANSFERASE-RELATED"/>
    <property type="match status" value="1"/>
</dbReference>
<evidence type="ECO:0000313" key="3">
    <source>
        <dbReference type="EMBL" id="SDT86119.1"/>
    </source>
</evidence>
<feature type="transmembrane region" description="Helical" evidence="1">
    <location>
        <begin position="41"/>
        <end position="60"/>
    </location>
</feature>
<keyword evidence="3" id="KW-0012">Acyltransferase</keyword>
<keyword evidence="1" id="KW-0812">Transmembrane</keyword>
<dbReference type="EMBL" id="FNLL01000002">
    <property type="protein sequence ID" value="SDT86119.1"/>
    <property type="molecule type" value="Genomic_DNA"/>
</dbReference>
<name>A0A1H2DTB1_9BACT</name>
<dbReference type="CDD" id="cd07990">
    <property type="entry name" value="LPLAT_LCLAT1-like"/>
    <property type="match status" value="1"/>
</dbReference>
<organism evidence="3 4">
    <name type="scientific">Desulfobacula phenolica</name>
    <dbReference type="NCBI Taxonomy" id="90732"/>
    <lineage>
        <taxon>Bacteria</taxon>
        <taxon>Pseudomonadati</taxon>
        <taxon>Thermodesulfobacteriota</taxon>
        <taxon>Desulfobacteria</taxon>
        <taxon>Desulfobacterales</taxon>
        <taxon>Desulfobacteraceae</taxon>
        <taxon>Desulfobacula</taxon>
    </lineage>
</organism>
<evidence type="ECO:0000256" key="1">
    <source>
        <dbReference type="SAM" id="Phobius"/>
    </source>
</evidence>
<evidence type="ECO:0000313" key="4">
    <source>
        <dbReference type="Proteomes" id="UP000199608"/>
    </source>
</evidence>
<feature type="transmembrane region" description="Helical" evidence="1">
    <location>
        <begin position="12"/>
        <end position="34"/>
    </location>
</feature>
<dbReference type="GO" id="GO:0016746">
    <property type="term" value="F:acyltransferase activity"/>
    <property type="evidence" value="ECO:0007669"/>
    <property type="project" value="UniProtKB-KW"/>
</dbReference>
<dbReference type="Pfam" id="PF01553">
    <property type="entry name" value="Acyltransferase"/>
    <property type="match status" value="1"/>
</dbReference>
<gene>
    <name evidence="3" type="ORF">SAMN04487931_102158</name>
</gene>
<dbReference type="SUPFAM" id="SSF69593">
    <property type="entry name" value="Glycerol-3-phosphate (1)-acyltransferase"/>
    <property type="match status" value="1"/>
</dbReference>
<dbReference type="AlphaFoldDB" id="A0A1H2DTB1"/>
<accession>A0A1H2DTB1</accession>
<dbReference type="RefSeq" id="WP_092230366.1">
    <property type="nucleotide sequence ID" value="NZ_FNLL01000002.1"/>
</dbReference>
<feature type="domain" description="Phospholipid/glycerol acyltransferase" evidence="2">
    <location>
        <begin position="89"/>
        <end position="231"/>
    </location>
</feature>
<keyword evidence="1" id="KW-1133">Transmembrane helix</keyword>
<sequence length="298" mass="34985">MLYFLPHSLKGILSLTLYTLNTICLTPPLILLALFKFLIPVYCVVVIIDNILISIANLWIEINSFNSKLFCKIEWDIRGLENLKKKEWYLVISNHQSWVDILALQTILNKKIPMLKFFLKQELIWVPFLGLAWWALDFPFMKRYSKKQLTKKPHLKGKDLERTKKACEKFKHTPISIINFVEGTRLTPRKKGAPDNHFTHLLNPKAGGIAFVLGSMGDYFHKIIDVTIVYPDEIPTFWDYISGRVNKIIVDFEVIPLTDFPTGDYFNDIEYKDRFFMWLNALWQKKDEKIKQLKADKI</sequence>
<proteinExistence type="predicted"/>
<evidence type="ECO:0000259" key="2">
    <source>
        <dbReference type="SMART" id="SM00563"/>
    </source>
</evidence>
<keyword evidence="1" id="KW-0472">Membrane</keyword>
<reference evidence="4" key="1">
    <citation type="submission" date="2016-10" db="EMBL/GenBank/DDBJ databases">
        <authorList>
            <person name="Varghese N."/>
            <person name="Submissions S."/>
        </authorList>
    </citation>
    <scope>NUCLEOTIDE SEQUENCE [LARGE SCALE GENOMIC DNA]</scope>
    <source>
        <strain evidence="4">DSM 3384</strain>
    </source>
</reference>
<dbReference type="Proteomes" id="UP000199608">
    <property type="component" value="Unassembled WGS sequence"/>
</dbReference>
<dbReference type="SMART" id="SM00563">
    <property type="entry name" value="PlsC"/>
    <property type="match status" value="1"/>
</dbReference>